<dbReference type="Pfam" id="PF13203">
    <property type="entry name" value="DUF2201_N"/>
    <property type="match status" value="1"/>
</dbReference>
<dbReference type="HOGENOM" id="CLU_448267_0_0_3"/>
<evidence type="ECO:0000259" key="2">
    <source>
        <dbReference type="Pfam" id="PF13203"/>
    </source>
</evidence>
<feature type="domain" description="Putative metallopeptidase" evidence="2">
    <location>
        <begin position="216"/>
        <end position="458"/>
    </location>
</feature>
<organism evidence="3 4">
    <name type="scientific">Chamaesiphon minutus (strain ATCC 27169 / PCC 6605)</name>
    <dbReference type="NCBI Taxonomy" id="1173020"/>
    <lineage>
        <taxon>Bacteria</taxon>
        <taxon>Bacillati</taxon>
        <taxon>Cyanobacteriota</taxon>
        <taxon>Cyanophyceae</taxon>
        <taxon>Gomontiellales</taxon>
        <taxon>Chamaesiphonaceae</taxon>
        <taxon>Chamaesiphon</taxon>
    </lineage>
</organism>
<feature type="domain" description="VWA-like" evidence="1">
    <location>
        <begin position="483"/>
        <end position="581"/>
    </location>
</feature>
<dbReference type="PANTHER" id="PTHR38730">
    <property type="entry name" value="SLL7028 PROTEIN"/>
    <property type="match status" value="1"/>
</dbReference>
<dbReference type="AlphaFoldDB" id="K9UGX3"/>
<protein>
    <submittedName>
        <fullName evidence="3">Putative metallopeptidase (DUF2201)</fullName>
    </submittedName>
</protein>
<dbReference type="STRING" id="1173020.Cha6605_2647"/>
<dbReference type="KEGG" id="cmp:Cha6605_2647"/>
<proteinExistence type="predicted"/>
<dbReference type="InterPro" id="IPR018698">
    <property type="entry name" value="VWA-like_dom"/>
</dbReference>
<reference evidence="3 4" key="1">
    <citation type="submission" date="2012-05" db="EMBL/GenBank/DDBJ databases">
        <title>Finished chromosome of genome of Chamaesiphon sp. PCC 6605.</title>
        <authorList>
            <consortium name="US DOE Joint Genome Institute"/>
            <person name="Gugger M."/>
            <person name="Coursin T."/>
            <person name="Rippka R."/>
            <person name="Tandeau De Marsac N."/>
            <person name="Huntemann M."/>
            <person name="Wei C.-L."/>
            <person name="Han J."/>
            <person name="Detter J.C."/>
            <person name="Han C."/>
            <person name="Tapia R."/>
            <person name="Chen A."/>
            <person name="Kyrpides N."/>
            <person name="Mavromatis K."/>
            <person name="Markowitz V."/>
            <person name="Szeto E."/>
            <person name="Ivanova N."/>
            <person name="Pagani I."/>
            <person name="Pati A."/>
            <person name="Goodwin L."/>
            <person name="Nordberg H.P."/>
            <person name="Cantor M.N."/>
            <person name="Hua S.X."/>
            <person name="Woyke T."/>
            <person name="Kerfeld C.A."/>
        </authorList>
    </citation>
    <scope>NUCLEOTIDE SEQUENCE [LARGE SCALE GENOMIC DNA]</scope>
    <source>
        <strain evidence="4">ATCC 27169 / PCC 6605</strain>
    </source>
</reference>
<dbReference type="Proteomes" id="UP000010366">
    <property type="component" value="Chromosome"/>
</dbReference>
<evidence type="ECO:0000313" key="3">
    <source>
        <dbReference type="EMBL" id="AFY93691.1"/>
    </source>
</evidence>
<dbReference type="Pfam" id="PF09967">
    <property type="entry name" value="DUF2201"/>
    <property type="match status" value="1"/>
</dbReference>
<dbReference type="PATRIC" id="fig|1173020.3.peg.3022"/>
<name>K9UGX3_CHAP6</name>
<accession>K9UGX3</accession>
<sequence length="610" mass="68089">MSAKRPPQQNLAAIQDGLGILHNHPIFAFIDRFASTTMGQNFDRDGYARILVKNGYDKEPMMSIELNPWQRASGGEWAYAIAQCHLHIAFNHVDPVRVDEGWRLACELIVVDWLKQIAVGEPIHSLGLPLPAQNLADLAELLGRDLVAARAKYGNLSTAGSEPSWSIAPEVQPFTAAFRQKHSDAFANGIRNAVIKAVETAGDRSRQTTRNANSLAERARRWFVANYPLLASLAATFEIVEDADLCQQMDISLAAVNTEIQRIYINPKFPWTYPQLQFVVAHELLHVGLRHEERQQGRDRFLWNIACDYVINAWLVEMGIGELPTPSLMLDLGLGFEHESAEALYDRIVKDLRLMRRLKKERTLRGTGKSDLLSERPPSWWTGAGCDLDTFYRRALADGLDLQMAQVKRGFLPGDLVEEIKSISQPPIPWDVKLGQWLDNYFPPIAARRSFARASRRQSSTPDIPRAVYIKPLELMAARTFGVVLDTSGSMDSGTLARGLGAIASYALSREVPQVRVIQCDAGIHDMGYVEPERLLETVEVKGRGGTVLMPAIARLEAAENFPKDAPILVITDGECDSLTIRRAHAFLLPVGGRLPFDTRAPLFHFDRSE</sequence>
<dbReference type="PANTHER" id="PTHR38730:SF1">
    <property type="entry name" value="SLL7028 PROTEIN"/>
    <property type="match status" value="1"/>
</dbReference>
<keyword evidence="4" id="KW-1185">Reference proteome</keyword>
<dbReference type="eggNOG" id="COG3864">
    <property type="taxonomic scope" value="Bacteria"/>
</dbReference>
<dbReference type="EMBL" id="CP003600">
    <property type="protein sequence ID" value="AFY93691.1"/>
    <property type="molecule type" value="Genomic_DNA"/>
</dbReference>
<dbReference type="InterPro" id="IPR025154">
    <property type="entry name" value="Put_metallopeptidase_dom"/>
</dbReference>
<gene>
    <name evidence="3" type="ORF">Cha6605_2647</name>
</gene>
<evidence type="ECO:0000259" key="1">
    <source>
        <dbReference type="Pfam" id="PF09967"/>
    </source>
</evidence>
<evidence type="ECO:0000313" key="4">
    <source>
        <dbReference type="Proteomes" id="UP000010366"/>
    </source>
</evidence>